<dbReference type="PATRIC" id="fig|1227455.4.peg.2676"/>
<dbReference type="PANTHER" id="PTHR43820:SF2">
    <property type="entry name" value="ABC TRANSPORTER ATP-BINDING PROTEIN"/>
    <property type="match status" value="1"/>
</dbReference>
<feature type="domain" description="ABC transporter" evidence="7">
    <location>
        <begin position="29"/>
        <end position="279"/>
    </location>
</feature>
<dbReference type="InParanoid" id="M0MDE4"/>
<evidence type="ECO:0000256" key="5">
    <source>
        <dbReference type="ARBA" id="ARBA00022970"/>
    </source>
</evidence>
<evidence type="ECO:0000313" key="8">
    <source>
        <dbReference type="EMBL" id="EMA43756.1"/>
    </source>
</evidence>
<dbReference type="STRING" id="1227455.C449_13092"/>
<proteinExistence type="inferred from homology"/>
<keyword evidence="2" id="KW-0813">Transport</keyword>
<accession>M0MDE4</accession>
<dbReference type="SMART" id="SM00382">
    <property type="entry name" value="AAA"/>
    <property type="match status" value="1"/>
</dbReference>
<dbReference type="GO" id="GO:0015658">
    <property type="term" value="F:branched-chain amino acid transmembrane transporter activity"/>
    <property type="evidence" value="ECO:0007669"/>
    <property type="project" value="TreeGrafter"/>
</dbReference>
<dbReference type="InterPro" id="IPR027417">
    <property type="entry name" value="P-loop_NTPase"/>
</dbReference>
<dbReference type="Pfam" id="PF00005">
    <property type="entry name" value="ABC_tran"/>
    <property type="match status" value="1"/>
</dbReference>
<keyword evidence="3" id="KW-0547">Nucleotide-binding</keyword>
<sequence length="302" mass="33026">MSADTQPDSADGEAIGAATTADDGSEPLLALRDVHTYYGESHVLEGVSLDVKEGEVVALVGRNGVGKTTTLRSILQLTSPREESIRYRDMEFIERRTHGVAGQGIGWIPEERRIFSELTVAENVRIAAPADETERARTTAFETFPDLERFSDRKAGTLSGGQQQILAIARGLVGGNDLLVDEPSSSAGSRFRERSRRFSMATLPSTSGCCSWSPCSTFRTDCWARSGIESAERSPRGRLAGSNDAAEPNSTMITNRPRSVGRSEAGAGRPTNGRRSIEASTTHRVRMQRTRETTQRRQRNEH</sequence>
<evidence type="ECO:0000256" key="1">
    <source>
        <dbReference type="ARBA" id="ARBA00005417"/>
    </source>
</evidence>
<feature type="region of interest" description="Disordered" evidence="6">
    <location>
        <begin position="1"/>
        <end position="22"/>
    </location>
</feature>
<keyword evidence="4 8" id="KW-0067">ATP-binding</keyword>
<evidence type="ECO:0000256" key="6">
    <source>
        <dbReference type="SAM" id="MobiDB-lite"/>
    </source>
</evidence>
<dbReference type="AlphaFoldDB" id="M0MDE4"/>
<comment type="caution">
    <text evidence="8">The sequence shown here is derived from an EMBL/GenBank/DDBJ whole genome shotgun (WGS) entry which is preliminary data.</text>
</comment>
<dbReference type="PANTHER" id="PTHR43820">
    <property type="entry name" value="HIGH-AFFINITY BRANCHED-CHAIN AMINO ACID TRANSPORT ATP-BINDING PROTEIN LIVF"/>
    <property type="match status" value="1"/>
</dbReference>
<protein>
    <submittedName>
        <fullName evidence="8">Amino acid/amide ABC transporter ATP-binding protein 2, haat family</fullName>
    </submittedName>
</protein>
<gene>
    <name evidence="8" type="ORF">C449_13092</name>
</gene>
<evidence type="ECO:0000259" key="7">
    <source>
        <dbReference type="PROSITE" id="PS50893"/>
    </source>
</evidence>
<feature type="compositionally biased region" description="Basic and acidic residues" evidence="6">
    <location>
        <begin position="289"/>
        <end position="302"/>
    </location>
</feature>
<keyword evidence="5" id="KW-0029">Amino-acid transport</keyword>
<dbReference type="SUPFAM" id="SSF52540">
    <property type="entry name" value="P-loop containing nucleoside triphosphate hydrolases"/>
    <property type="match status" value="1"/>
</dbReference>
<reference evidence="8 9" key="1">
    <citation type="journal article" date="2014" name="PLoS Genet.">
        <title>Phylogenetically driven sequencing of extremely halophilic archaea reveals strategies for static and dynamic osmo-response.</title>
        <authorList>
            <person name="Becker E.A."/>
            <person name="Seitzer P.M."/>
            <person name="Tritt A."/>
            <person name="Larsen D."/>
            <person name="Krusor M."/>
            <person name="Yao A.I."/>
            <person name="Wu D."/>
            <person name="Madern D."/>
            <person name="Eisen J.A."/>
            <person name="Darling A.E."/>
            <person name="Facciotti M.T."/>
        </authorList>
    </citation>
    <scope>NUCLEOTIDE SEQUENCE [LARGE SCALE GENOMIC DNA]</scope>
    <source>
        <strain evidence="8 9">DSM 5350</strain>
    </source>
</reference>
<feature type="region of interest" description="Disordered" evidence="6">
    <location>
        <begin position="229"/>
        <end position="302"/>
    </location>
</feature>
<evidence type="ECO:0000256" key="4">
    <source>
        <dbReference type="ARBA" id="ARBA00022840"/>
    </source>
</evidence>
<dbReference type="GO" id="GO:0005524">
    <property type="term" value="F:ATP binding"/>
    <property type="evidence" value="ECO:0007669"/>
    <property type="project" value="UniProtKB-KW"/>
</dbReference>
<feature type="compositionally biased region" description="Polar residues" evidence="6">
    <location>
        <begin position="248"/>
        <end position="257"/>
    </location>
</feature>
<dbReference type="GO" id="GO:0015807">
    <property type="term" value="P:L-amino acid transport"/>
    <property type="evidence" value="ECO:0007669"/>
    <property type="project" value="TreeGrafter"/>
</dbReference>
<keyword evidence="9" id="KW-1185">Reference proteome</keyword>
<evidence type="ECO:0000256" key="2">
    <source>
        <dbReference type="ARBA" id="ARBA00022448"/>
    </source>
</evidence>
<organism evidence="8 9">
    <name type="scientific">Halococcus saccharolyticus DSM 5350</name>
    <dbReference type="NCBI Taxonomy" id="1227455"/>
    <lineage>
        <taxon>Archaea</taxon>
        <taxon>Methanobacteriati</taxon>
        <taxon>Methanobacteriota</taxon>
        <taxon>Stenosarchaea group</taxon>
        <taxon>Halobacteria</taxon>
        <taxon>Halobacteriales</taxon>
        <taxon>Halococcaceae</taxon>
        <taxon>Halococcus</taxon>
    </lineage>
</organism>
<evidence type="ECO:0000256" key="3">
    <source>
        <dbReference type="ARBA" id="ARBA00022741"/>
    </source>
</evidence>
<dbReference type="PROSITE" id="PS50893">
    <property type="entry name" value="ABC_TRANSPORTER_2"/>
    <property type="match status" value="1"/>
</dbReference>
<dbReference type="Gene3D" id="3.40.50.300">
    <property type="entry name" value="P-loop containing nucleotide triphosphate hydrolases"/>
    <property type="match status" value="1"/>
</dbReference>
<dbReference type="InterPro" id="IPR003439">
    <property type="entry name" value="ABC_transporter-like_ATP-bd"/>
</dbReference>
<dbReference type="Proteomes" id="UP000011669">
    <property type="component" value="Unassembled WGS sequence"/>
</dbReference>
<dbReference type="EMBL" id="AOMD01000028">
    <property type="protein sequence ID" value="EMA43756.1"/>
    <property type="molecule type" value="Genomic_DNA"/>
</dbReference>
<name>M0MDE4_9EURY</name>
<dbReference type="InterPro" id="IPR052156">
    <property type="entry name" value="BCAA_Transport_ATP-bd_LivF"/>
</dbReference>
<evidence type="ECO:0000313" key="9">
    <source>
        <dbReference type="Proteomes" id="UP000011669"/>
    </source>
</evidence>
<dbReference type="InterPro" id="IPR003593">
    <property type="entry name" value="AAA+_ATPase"/>
</dbReference>
<dbReference type="GO" id="GO:0016887">
    <property type="term" value="F:ATP hydrolysis activity"/>
    <property type="evidence" value="ECO:0007669"/>
    <property type="project" value="InterPro"/>
</dbReference>
<comment type="similarity">
    <text evidence="1">Belongs to the ABC transporter superfamily.</text>
</comment>